<reference evidence="2" key="1">
    <citation type="submission" date="2013-11" db="EMBL/GenBank/DDBJ databases">
        <title>Genome sequence of the fusiform rust pathogen reveals effectors for host alternation and coevolution with pine.</title>
        <authorList>
            <consortium name="DOE Joint Genome Institute"/>
            <person name="Smith K."/>
            <person name="Pendleton A."/>
            <person name="Kubisiak T."/>
            <person name="Anderson C."/>
            <person name="Salamov A."/>
            <person name="Aerts A."/>
            <person name="Riley R."/>
            <person name="Clum A."/>
            <person name="Lindquist E."/>
            <person name="Ence D."/>
            <person name="Campbell M."/>
            <person name="Kronenberg Z."/>
            <person name="Feau N."/>
            <person name="Dhillon B."/>
            <person name="Hamelin R."/>
            <person name="Burleigh J."/>
            <person name="Smith J."/>
            <person name="Yandell M."/>
            <person name="Nelson C."/>
            <person name="Grigoriev I."/>
            <person name="Davis J."/>
        </authorList>
    </citation>
    <scope>NUCLEOTIDE SEQUENCE</scope>
    <source>
        <strain evidence="2">G11</strain>
    </source>
</reference>
<keyword evidence="1" id="KW-0732">Signal</keyword>
<dbReference type="AlphaFoldDB" id="A0A9P6NK50"/>
<gene>
    <name evidence="2" type="ORF">CROQUDRAFT_133627</name>
</gene>
<evidence type="ECO:0000313" key="2">
    <source>
        <dbReference type="EMBL" id="KAG0145624.1"/>
    </source>
</evidence>
<name>A0A9P6NK50_9BASI</name>
<dbReference type="Proteomes" id="UP000886653">
    <property type="component" value="Unassembled WGS sequence"/>
</dbReference>
<organism evidence="2 3">
    <name type="scientific">Cronartium quercuum f. sp. fusiforme G11</name>
    <dbReference type="NCBI Taxonomy" id="708437"/>
    <lineage>
        <taxon>Eukaryota</taxon>
        <taxon>Fungi</taxon>
        <taxon>Dikarya</taxon>
        <taxon>Basidiomycota</taxon>
        <taxon>Pucciniomycotina</taxon>
        <taxon>Pucciniomycetes</taxon>
        <taxon>Pucciniales</taxon>
        <taxon>Coleosporiaceae</taxon>
        <taxon>Cronartium</taxon>
    </lineage>
</organism>
<protein>
    <submittedName>
        <fullName evidence="2">Uncharacterized protein</fullName>
    </submittedName>
</protein>
<accession>A0A9P6NK50</accession>
<comment type="caution">
    <text evidence="2">The sequence shown here is derived from an EMBL/GenBank/DDBJ whole genome shotgun (WGS) entry which is preliminary data.</text>
</comment>
<evidence type="ECO:0000256" key="1">
    <source>
        <dbReference type="SAM" id="SignalP"/>
    </source>
</evidence>
<feature type="chain" id="PRO_5040449560" evidence="1">
    <location>
        <begin position="21"/>
        <end position="606"/>
    </location>
</feature>
<feature type="signal peptide" evidence="1">
    <location>
        <begin position="1"/>
        <end position="20"/>
    </location>
</feature>
<evidence type="ECO:0000313" key="3">
    <source>
        <dbReference type="Proteomes" id="UP000886653"/>
    </source>
</evidence>
<sequence length="606" mass="71107">MKSIMIIRILILCIFSSTLAKIEELEKDLVQLNCHDIKLFEHHTTSHSLRFGKVHINLGKQLPKQNFIQDLDRTLIYPNKMVNVLTESEILKHKMEIFNSMNIEVDHLRKQEEKVMNSLSSSDPTAWSISEVEKMIPEVWIQETFLDQADKKIEFIKSEQVKYINKLTRTKLQNQTVLVLEALKDPVLTASLGKTRGSHHHPEVSRIFKMLELQPRSWTFWDFVKGVSNWLLRSQWGIQIEARTLALQWRQKRLTSTLTDLVQKAAVEELYMNALWRGGFYEDEHCLLNQLDYNPDQLSTDQRKLMKELYLSYMAHSIAPNAFIEAKNELIEGIERVGFDREDELQLFLLTDIKDVQQQQDLQKSEKKIHLNQRKMLVDRLGDHIKILERISQKRSGEENLNPEEIEFISLIFEDELNLMRKTILKLGIFPVDNSVPYDQFGIIPQGRKHSHHFYHHKRSPSGLFLSKLLTEEERALLDPLRQVTKIFDQKSLPNFTVNKNQRAMRTSKKTPKAMKSIPGRYHVSNKRLVFNNTLLNFRRPLTKVEWKLKMGHYSNRLSLEHKPELVETTLKRLFPNVSINQEISAICLKAQESHWVEKTQIANLL</sequence>
<dbReference type="EMBL" id="MU167273">
    <property type="protein sequence ID" value="KAG0145624.1"/>
    <property type="molecule type" value="Genomic_DNA"/>
</dbReference>
<proteinExistence type="predicted"/>
<keyword evidence="3" id="KW-1185">Reference proteome</keyword>